<protein>
    <submittedName>
        <fullName evidence="2">Uncharacterized protein</fullName>
    </submittedName>
</protein>
<gene>
    <name evidence="2" type="ORF">LSP00402_LOCUS19567</name>
</gene>
<dbReference type="EMBL" id="HBHP01031730">
    <property type="protein sequence ID" value="CAD9775570.1"/>
    <property type="molecule type" value="Transcribed_RNA"/>
</dbReference>
<evidence type="ECO:0000256" key="1">
    <source>
        <dbReference type="SAM" id="SignalP"/>
    </source>
</evidence>
<sequence>MKQLLMVSVVGLLIWAFLHPSAATQTTSRSSLRLVANRSNRTHADSTFGAMGESPGELSFSRVLDQDGKPKFAYVWSEKDLASALEPLKLESNHLTLDLGGHGDILKRQEDRDAELQLASLEKQYEALSKF</sequence>
<feature type="chain" id="PRO_5030878299" evidence="1">
    <location>
        <begin position="24"/>
        <end position="131"/>
    </location>
</feature>
<keyword evidence="1" id="KW-0732">Signal</keyword>
<organism evidence="2">
    <name type="scientific">Lotharella oceanica</name>
    <dbReference type="NCBI Taxonomy" id="641309"/>
    <lineage>
        <taxon>Eukaryota</taxon>
        <taxon>Sar</taxon>
        <taxon>Rhizaria</taxon>
        <taxon>Cercozoa</taxon>
        <taxon>Chlorarachniophyceae</taxon>
        <taxon>Lotharella</taxon>
    </lineage>
</organism>
<proteinExistence type="predicted"/>
<accession>A0A7S2U0I9</accession>
<feature type="signal peptide" evidence="1">
    <location>
        <begin position="1"/>
        <end position="23"/>
    </location>
</feature>
<name>A0A7S2U0I9_9EUKA</name>
<evidence type="ECO:0000313" key="2">
    <source>
        <dbReference type="EMBL" id="CAD9775570.1"/>
    </source>
</evidence>
<dbReference type="AlphaFoldDB" id="A0A7S2U0I9"/>
<reference evidence="2" key="1">
    <citation type="submission" date="2021-01" db="EMBL/GenBank/DDBJ databases">
        <authorList>
            <person name="Corre E."/>
            <person name="Pelletier E."/>
            <person name="Niang G."/>
            <person name="Scheremetjew M."/>
            <person name="Finn R."/>
            <person name="Kale V."/>
            <person name="Holt S."/>
            <person name="Cochrane G."/>
            <person name="Meng A."/>
            <person name="Brown T."/>
            <person name="Cohen L."/>
        </authorList>
    </citation>
    <scope>NUCLEOTIDE SEQUENCE</scope>
    <source>
        <strain evidence="2">CCMP622</strain>
    </source>
</reference>